<dbReference type="AlphaFoldDB" id="A0A450UCL4"/>
<organism evidence="4">
    <name type="scientific">Candidatus Kentrum eta</name>
    <dbReference type="NCBI Taxonomy" id="2126337"/>
    <lineage>
        <taxon>Bacteria</taxon>
        <taxon>Pseudomonadati</taxon>
        <taxon>Pseudomonadota</taxon>
        <taxon>Gammaproteobacteria</taxon>
        <taxon>Candidatus Kentrum</taxon>
    </lineage>
</organism>
<gene>
    <name evidence="3" type="ORF">BECKH772A_GA0070896_1000617</name>
    <name evidence="4" type="ORF">BECKH772B_GA0070898_1000717</name>
    <name evidence="5" type="ORF">BECKH772C_GA0070978_1000617</name>
</gene>
<feature type="domain" description="AAA+ ATPase" evidence="2">
    <location>
        <begin position="115"/>
        <end position="272"/>
    </location>
</feature>
<dbReference type="SMART" id="SM00382">
    <property type="entry name" value="AAA"/>
    <property type="match status" value="1"/>
</dbReference>
<accession>A0A450UCL4</accession>
<evidence type="ECO:0000313" key="5">
    <source>
        <dbReference type="EMBL" id="VFJ96344.1"/>
    </source>
</evidence>
<dbReference type="SUPFAM" id="SSF52540">
    <property type="entry name" value="P-loop containing nucleoside triphosphate hydrolases"/>
    <property type="match status" value="1"/>
</dbReference>
<dbReference type="InterPro" id="IPR003593">
    <property type="entry name" value="AAA+_ATPase"/>
</dbReference>
<feature type="transmembrane region" description="Helical" evidence="1">
    <location>
        <begin position="782"/>
        <end position="803"/>
    </location>
</feature>
<sequence length="871" mass="98413">MSDTTHTFLQGAWDVPWRVLAVIIASILTWFLGETLFRWLAGWNPAQRFALWRCRRRLRKNEDKGENYERMDDIYWGYVKECVGGRRPPLFKAQFIPLVLDRAGSDGNTPFASKRPKNLLILGEPGSGKSTLLQAMMLGDDALIDGIRLNDPADQSPPIPLQEVYGDLDRRIPIRANLRHFAPNSNSFPDWLSKEALGVSPYLKKHLLEKARLLLLLDGLDEVDGRHIDGVIHSINGFLNKNINCRAVITCRERHCTQIPSFDSELGFARYRIRKIDGENIKEIARRRLTSIDNKDKTPEDFLDRVRIPIQEPDAFDATAEPSSPEEDYRREPRIADLLQTPLLVTLALGAYVRNPEIPNNLAGFFQGAIGKLLHREGESPTEKECKRDLLRRVALESKSKADSGEFNKSNLFEEAQRSASRDEVAAERIETVVREITQSGLIRSKADDDKVVHEFSHPTFLEFLAAERLADRDRQEDPKGMRQLLMHAGERAWLQTGIYYSSLEDNGHACAFVSELLAESGKSPVGDPKRVFILGMAGLCASVLANGDREAIERLQREVVVRLKREIGRHSDTPQQLVVGLMSIARGGREDARESANRALSDAVPPEKVVSEIHWLGMGIARIGPLWASLWKIYGQRDRDFISFPSACGQLLDLMAEENGPERLAKLPRHYGHDDRPPLSKDPDLALEKVRAYYPWGKKPPNLAYLITVAALARFAKGALRPDWRWYKNPWWAFFFAATEEKSNRRKQEHWENLLEDKEREGKEKARQGFFRKLTRIPTALFGWWMALVPLLAGLGLGVFWANATGRLNLVALGPDALYPVALGLGAGLALFAFWRLVWCPLMRRLDRGSGGLCRLWAGQGTGNRQGGIP</sequence>
<feature type="transmembrane region" description="Helical" evidence="1">
    <location>
        <begin position="818"/>
        <end position="839"/>
    </location>
</feature>
<keyword evidence="1" id="KW-0812">Transmembrane</keyword>
<evidence type="ECO:0000313" key="3">
    <source>
        <dbReference type="EMBL" id="VFJ87994.1"/>
    </source>
</evidence>
<dbReference type="EMBL" id="CAADFI010000007">
    <property type="protein sequence ID" value="VFJ89968.1"/>
    <property type="molecule type" value="Genomic_DNA"/>
</dbReference>
<dbReference type="EMBL" id="CAADFJ010000006">
    <property type="protein sequence ID" value="VFJ96344.1"/>
    <property type="molecule type" value="Genomic_DNA"/>
</dbReference>
<protein>
    <recommendedName>
        <fullName evidence="2">AAA+ ATPase domain-containing protein</fullName>
    </recommendedName>
</protein>
<keyword evidence="1" id="KW-0472">Membrane</keyword>
<dbReference type="Gene3D" id="3.40.50.300">
    <property type="entry name" value="P-loop containing nucleotide triphosphate hydrolases"/>
    <property type="match status" value="1"/>
</dbReference>
<feature type="transmembrane region" description="Helical" evidence="1">
    <location>
        <begin position="20"/>
        <end position="41"/>
    </location>
</feature>
<evidence type="ECO:0000313" key="4">
    <source>
        <dbReference type="EMBL" id="VFJ89968.1"/>
    </source>
</evidence>
<keyword evidence="1" id="KW-1133">Transmembrane helix</keyword>
<name>A0A450UCL4_9GAMM</name>
<proteinExistence type="predicted"/>
<dbReference type="InterPro" id="IPR027417">
    <property type="entry name" value="P-loop_NTPase"/>
</dbReference>
<evidence type="ECO:0000256" key="1">
    <source>
        <dbReference type="SAM" id="Phobius"/>
    </source>
</evidence>
<dbReference type="EMBL" id="CAADFG010000006">
    <property type="protein sequence ID" value="VFJ87994.1"/>
    <property type="molecule type" value="Genomic_DNA"/>
</dbReference>
<evidence type="ECO:0000259" key="2">
    <source>
        <dbReference type="SMART" id="SM00382"/>
    </source>
</evidence>
<reference evidence="4" key="1">
    <citation type="submission" date="2019-02" db="EMBL/GenBank/DDBJ databases">
        <authorList>
            <person name="Gruber-Vodicka R. H."/>
            <person name="Seah K. B. B."/>
        </authorList>
    </citation>
    <scope>NUCLEOTIDE SEQUENCE</scope>
    <source>
        <strain evidence="5">BECK_SA2B12</strain>
        <strain evidence="3">BECK_SA2B15</strain>
        <strain evidence="4">BECK_SA2B20</strain>
    </source>
</reference>